<keyword evidence="5" id="KW-0808">Transferase</keyword>
<keyword evidence="5" id="KW-0548">Nucleotidyltransferase</keyword>
<accession>A0ABT8DSB8</accession>
<feature type="transmembrane region" description="Helical" evidence="3">
    <location>
        <begin position="117"/>
        <end position="137"/>
    </location>
</feature>
<keyword evidence="3" id="KW-0472">Membrane</keyword>
<comment type="catalytic activity">
    <reaction evidence="2">
        <text>2 GTP = 3',3'-c-di-GMP + 2 diphosphate</text>
        <dbReference type="Rhea" id="RHEA:24898"/>
        <dbReference type="ChEBI" id="CHEBI:33019"/>
        <dbReference type="ChEBI" id="CHEBI:37565"/>
        <dbReference type="ChEBI" id="CHEBI:58805"/>
        <dbReference type="EC" id="2.7.7.65"/>
    </reaction>
</comment>
<dbReference type="PANTHER" id="PTHR45138:SF9">
    <property type="entry name" value="DIGUANYLATE CYCLASE DGCM-RELATED"/>
    <property type="match status" value="1"/>
</dbReference>
<feature type="transmembrane region" description="Helical" evidence="3">
    <location>
        <begin position="61"/>
        <end position="82"/>
    </location>
</feature>
<comment type="caution">
    <text evidence="5">The sequence shown here is derived from an EMBL/GenBank/DDBJ whole genome shotgun (WGS) entry which is preliminary data.</text>
</comment>
<dbReference type="InterPro" id="IPR029787">
    <property type="entry name" value="Nucleotide_cyclase"/>
</dbReference>
<feature type="domain" description="GGDEF" evidence="4">
    <location>
        <begin position="250"/>
        <end position="381"/>
    </location>
</feature>
<dbReference type="InterPro" id="IPR043128">
    <property type="entry name" value="Rev_trsase/Diguanyl_cyclase"/>
</dbReference>
<gene>
    <name evidence="5" type="ORF">QWJ38_13095</name>
</gene>
<dbReference type="PANTHER" id="PTHR45138">
    <property type="entry name" value="REGULATORY COMPONENTS OF SENSORY TRANSDUCTION SYSTEM"/>
    <property type="match status" value="1"/>
</dbReference>
<protein>
    <recommendedName>
        <fullName evidence="1">diguanylate cyclase</fullName>
        <ecNumber evidence="1">2.7.7.65</ecNumber>
    </recommendedName>
</protein>
<dbReference type="RefSeq" id="WP_290359523.1">
    <property type="nucleotide sequence ID" value="NZ_JAUHHC010000003.1"/>
</dbReference>
<keyword evidence="6" id="KW-1185">Reference proteome</keyword>
<name>A0ABT8DSB8_9BURK</name>
<dbReference type="PROSITE" id="PS50887">
    <property type="entry name" value="GGDEF"/>
    <property type="match status" value="1"/>
</dbReference>
<dbReference type="SMART" id="SM00267">
    <property type="entry name" value="GGDEF"/>
    <property type="match status" value="1"/>
</dbReference>
<proteinExistence type="predicted"/>
<reference evidence="5 6" key="1">
    <citation type="submission" date="2023-06" db="EMBL/GenBank/DDBJ databases">
        <title>Pelomonas sp. PFR6 16S ribosomal RNA gene Genome sequencing and assembly.</title>
        <authorList>
            <person name="Woo H."/>
        </authorList>
    </citation>
    <scope>NUCLEOTIDE SEQUENCE [LARGE SCALE GENOMIC DNA]</scope>
    <source>
        <strain evidence="5 6">PFR6</strain>
    </source>
</reference>
<dbReference type="NCBIfam" id="TIGR00254">
    <property type="entry name" value="GGDEF"/>
    <property type="match status" value="1"/>
</dbReference>
<organism evidence="5 6">
    <name type="scientific">Roseateles violae</name>
    <dbReference type="NCBI Taxonomy" id="3058042"/>
    <lineage>
        <taxon>Bacteria</taxon>
        <taxon>Pseudomonadati</taxon>
        <taxon>Pseudomonadota</taxon>
        <taxon>Betaproteobacteria</taxon>
        <taxon>Burkholderiales</taxon>
        <taxon>Sphaerotilaceae</taxon>
        <taxon>Roseateles</taxon>
    </lineage>
</organism>
<dbReference type="CDD" id="cd01949">
    <property type="entry name" value="GGDEF"/>
    <property type="match status" value="1"/>
</dbReference>
<evidence type="ECO:0000313" key="5">
    <source>
        <dbReference type="EMBL" id="MDN3921222.1"/>
    </source>
</evidence>
<evidence type="ECO:0000259" key="4">
    <source>
        <dbReference type="PROSITE" id="PS50887"/>
    </source>
</evidence>
<keyword evidence="3" id="KW-1133">Transmembrane helix</keyword>
<evidence type="ECO:0000256" key="2">
    <source>
        <dbReference type="ARBA" id="ARBA00034247"/>
    </source>
</evidence>
<dbReference type="InterPro" id="IPR050469">
    <property type="entry name" value="Diguanylate_Cyclase"/>
</dbReference>
<dbReference type="Pfam" id="PF00990">
    <property type="entry name" value="GGDEF"/>
    <property type="match status" value="1"/>
</dbReference>
<dbReference type="SUPFAM" id="SSF55073">
    <property type="entry name" value="Nucleotide cyclase"/>
    <property type="match status" value="1"/>
</dbReference>
<feature type="transmembrane region" description="Helical" evidence="3">
    <location>
        <begin position="149"/>
        <end position="173"/>
    </location>
</feature>
<dbReference type="EC" id="2.7.7.65" evidence="1"/>
<feature type="transmembrane region" description="Helical" evidence="3">
    <location>
        <begin position="36"/>
        <end position="55"/>
    </location>
</feature>
<dbReference type="Proteomes" id="UP001228044">
    <property type="component" value="Unassembled WGS sequence"/>
</dbReference>
<evidence type="ECO:0000256" key="1">
    <source>
        <dbReference type="ARBA" id="ARBA00012528"/>
    </source>
</evidence>
<feature type="transmembrane region" description="Helical" evidence="3">
    <location>
        <begin position="185"/>
        <end position="207"/>
    </location>
</feature>
<dbReference type="Gene3D" id="3.30.70.270">
    <property type="match status" value="1"/>
</dbReference>
<dbReference type="GO" id="GO:0052621">
    <property type="term" value="F:diguanylate cyclase activity"/>
    <property type="evidence" value="ECO:0007669"/>
    <property type="project" value="UniProtKB-EC"/>
</dbReference>
<evidence type="ECO:0000313" key="6">
    <source>
        <dbReference type="Proteomes" id="UP001228044"/>
    </source>
</evidence>
<sequence>MHLDVPTLFILVTVVALLMALLVCVMAWGKPASAALWPWALALVAYALSNVLFGLRAYLPWGFSMVGANSSYALALALMLTAVRRFQSAQAQRWQQWGPVLLAPLVFALLYDHYLIRVVVAALLFTTQIAFILAALLDSEHPITGRGRMIVFCAFALLALTLLVRALAIWRGWLDVSSPVESNRWQAMLFIAAMGSVLSMALGFVYMTMEKAERQNFELAMKDMLTGLSNRRAISDVLQAEVARAQRQGQLLAVLMLDIDHFKKINDGYGHQAGDVVLRGVAQTLRSRLRAQDQIGRFGGEEFLLVLPDTGLEGALIVGEALRQAVEATPTQWGAQRIPTTISIGVRGGLVTGAETADTLVAAADAALYRAKHTGRNRCEH</sequence>
<evidence type="ECO:0000256" key="3">
    <source>
        <dbReference type="SAM" id="Phobius"/>
    </source>
</evidence>
<dbReference type="InterPro" id="IPR000160">
    <property type="entry name" value="GGDEF_dom"/>
</dbReference>
<dbReference type="EMBL" id="JAUHHC010000003">
    <property type="protein sequence ID" value="MDN3921222.1"/>
    <property type="molecule type" value="Genomic_DNA"/>
</dbReference>
<keyword evidence="3" id="KW-0812">Transmembrane</keyword>
<feature type="transmembrane region" description="Helical" evidence="3">
    <location>
        <begin position="6"/>
        <end position="29"/>
    </location>
</feature>